<evidence type="ECO:0000313" key="3">
    <source>
        <dbReference type="Proteomes" id="UP000319375"/>
    </source>
</evidence>
<dbReference type="EMBL" id="VIGX01000026">
    <property type="protein sequence ID" value="TWS25606.1"/>
    <property type="molecule type" value="Genomic_DNA"/>
</dbReference>
<feature type="region of interest" description="Disordered" evidence="1">
    <location>
        <begin position="92"/>
        <end position="119"/>
    </location>
</feature>
<keyword evidence="3" id="KW-1185">Reference proteome</keyword>
<evidence type="ECO:0000313" key="2">
    <source>
        <dbReference type="EMBL" id="TWS25606.1"/>
    </source>
</evidence>
<dbReference type="RefSeq" id="WP_146489280.1">
    <property type="nucleotide sequence ID" value="NZ_VIGX01000026.1"/>
</dbReference>
<accession>A0A5C5RRC6</accession>
<comment type="caution">
    <text evidence="2">The sequence shown here is derived from an EMBL/GenBank/DDBJ whole genome shotgun (WGS) entry which is preliminary data.</text>
</comment>
<organism evidence="2 3">
    <name type="scientific">Tsukamurella conjunctivitidis</name>
    <dbReference type="NCBI Taxonomy" id="2592068"/>
    <lineage>
        <taxon>Bacteria</taxon>
        <taxon>Bacillati</taxon>
        <taxon>Actinomycetota</taxon>
        <taxon>Actinomycetes</taxon>
        <taxon>Mycobacteriales</taxon>
        <taxon>Tsukamurellaceae</taxon>
        <taxon>Tsukamurella</taxon>
    </lineage>
</organism>
<evidence type="ECO:0000256" key="1">
    <source>
        <dbReference type="SAM" id="MobiDB-lite"/>
    </source>
</evidence>
<proteinExistence type="predicted"/>
<reference evidence="2 3" key="1">
    <citation type="submission" date="2019-06" db="EMBL/GenBank/DDBJ databases">
        <title>Tsukamurella conjunctivitidis sp. nov., Tsukamurella assacharolytica sp. nov. and Tsukamurella sputae sp. nov. isolated from patients with conjunctivitis, bacteraemia (lymphoma) and respiratory infection (sputum) in Hong Kong.</title>
        <authorList>
            <person name="Teng J.L.L."/>
            <person name="Lee H.H."/>
            <person name="Fong J.Y.H."/>
            <person name="Fok K.M.N."/>
            <person name="Lau S.K.P."/>
            <person name="Woo P.C.Y."/>
        </authorList>
    </citation>
    <scope>NUCLEOTIDE SEQUENCE [LARGE SCALE GENOMIC DNA]</scope>
    <source>
        <strain evidence="2 3">HKU72</strain>
    </source>
</reference>
<name>A0A5C5RRC6_9ACTN</name>
<protein>
    <submittedName>
        <fullName evidence="2">XRE family transcriptional regulator</fullName>
    </submittedName>
</protein>
<dbReference type="OrthoDB" id="5772641at2"/>
<dbReference type="Proteomes" id="UP000319375">
    <property type="component" value="Unassembled WGS sequence"/>
</dbReference>
<gene>
    <name evidence="2" type="ORF">FK530_23080</name>
</gene>
<dbReference type="AlphaFoldDB" id="A0A5C5RRC6"/>
<sequence length="119" mass="12660">MPGLFTQARRLDLIEAEVVDAAEALGVSVDGVDVVPLVEGVSPAAVRVVQDGIAEMERMQESVAVKSRSLVAELREAGLSVRDVGTVMKVSPQRVSQLSQPRKAKRAAGSPRVARTARK</sequence>